<name>A0A523UQG2_UNCT6</name>
<evidence type="ECO:0000313" key="3">
    <source>
        <dbReference type="Proteomes" id="UP000315525"/>
    </source>
</evidence>
<accession>A0A523UQG2</accession>
<evidence type="ECO:0000313" key="2">
    <source>
        <dbReference type="EMBL" id="TET44756.1"/>
    </source>
</evidence>
<comment type="caution">
    <text evidence="2">The sequence shown here is derived from an EMBL/GenBank/DDBJ whole genome shotgun (WGS) entry which is preliminary data.</text>
</comment>
<dbReference type="AlphaFoldDB" id="A0A523UQG2"/>
<evidence type="ECO:0000256" key="1">
    <source>
        <dbReference type="SAM" id="SignalP"/>
    </source>
</evidence>
<protein>
    <recommendedName>
        <fullName evidence="4">Exo-alpha-sialidase</fullName>
    </recommendedName>
</protein>
<dbReference type="EMBL" id="SOJN01000110">
    <property type="protein sequence ID" value="TET44756.1"/>
    <property type="molecule type" value="Genomic_DNA"/>
</dbReference>
<gene>
    <name evidence="2" type="ORF">E3J62_09460</name>
</gene>
<sequence length="410" mass="45552">MARRLIRLVLFISACSMWACLPEPKAKELVPEPGWVKQVIAEGDGYPGGIAVGNAILPPKPAIHYIYCAKGNGDLVAFSTTAQDPTNWPGQLLKAGVGYEGVFIGPGRNDGNHRLYCVKDEQLWEVFSSDGGLTWTDVLMLQITDTQWDYVIIGSGRNDGVDRVYATDKLFNIYEFTFNHGTGLWEWTTYNEGVRCEAIGPGRNDVTNRIYGVGPAGGEELTINELTYQSGVWVKTVPAPYTWDWGGRTPFTSILRGVTLAPARGPHDNHKLHIYYQNPYDGVGELTWDPGTSSWQNSTVLLNMGTNYAYGTGIQQWGTPFAYGKIWHETQPILHKLLWIGGIETSSESPSYLFGFAHNPGTGEWDYVNLGVAGKHGLDVEVGDVRECGDYGIYVMSMDWQLVEFYLEQQ</sequence>
<dbReference type="Proteomes" id="UP000315525">
    <property type="component" value="Unassembled WGS sequence"/>
</dbReference>
<evidence type="ECO:0008006" key="4">
    <source>
        <dbReference type="Google" id="ProtNLM"/>
    </source>
</evidence>
<organism evidence="2 3">
    <name type="scientific">candidate division TA06 bacterium</name>
    <dbReference type="NCBI Taxonomy" id="2250710"/>
    <lineage>
        <taxon>Bacteria</taxon>
        <taxon>Bacteria division TA06</taxon>
    </lineage>
</organism>
<keyword evidence="1" id="KW-0732">Signal</keyword>
<feature type="signal peptide" evidence="1">
    <location>
        <begin position="1"/>
        <end position="19"/>
    </location>
</feature>
<dbReference type="SUPFAM" id="SSF89372">
    <property type="entry name" value="Fucose-specific lectin"/>
    <property type="match status" value="1"/>
</dbReference>
<proteinExistence type="predicted"/>
<reference evidence="2 3" key="1">
    <citation type="submission" date="2019-03" db="EMBL/GenBank/DDBJ databases">
        <title>Metabolic potential of uncultured bacteria and archaea associated with petroleum seepage in deep-sea sediments.</title>
        <authorList>
            <person name="Dong X."/>
            <person name="Hubert C."/>
        </authorList>
    </citation>
    <scope>NUCLEOTIDE SEQUENCE [LARGE SCALE GENOMIC DNA]</scope>
    <source>
        <strain evidence="2">E44_bin18</strain>
    </source>
</reference>
<feature type="chain" id="PRO_5022159425" description="Exo-alpha-sialidase" evidence="1">
    <location>
        <begin position="20"/>
        <end position="410"/>
    </location>
</feature>